<dbReference type="SUPFAM" id="SSF50249">
    <property type="entry name" value="Nucleic acid-binding proteins"/>
    <property type="match status" value="1"/>
</dbReference>
<evidence type="ECO:0000256" key="12">
    <source>
        <dbReference type="ARBA" id="ARBA00022840"/>
    </source>
</evidence>
<organism evidence="23 24">
    <name type="scientific">Candidatus Nitrospira allomarina</name>
    <dbReference type="NCBI Taxonomy" id="3020900"/>
    <lineage>
        <taxon>Bacteria</taxon>
        <taxon>Pseudomonadati</taxon>
        <taxon>Nitrospirota</taxon>
        <taxon>Nitrospiria</taxon>
        <taxon>Nitrospirales</taxon>
        <taxon>Nitrospiraceae</taxon>
        <taxon>Nitrospira</taxon>
    </lineage>
</organism>
<dbReference type="PANTHER" id="PTHR42705:SF2">
    <property type="entry name" value="BIFUNCTIONAL NON-HOMOLOGOUS END JOINING PROTEIN LIGD"/>
    <property type="match status" value="1"/>
</dbReference>
<dbReference type="InterPro" id="IPR012310">
    <property type="entry name" value="DNA_ligase_ATP-dep_cent"/>
</dbReference>
<dbReference type="InterPro" id="IPR014144">
    <property type="entry name" value="LigD_PE_domain"/>
</dbReference>
<dbReference type="NCBIfam" id="NF004628">
    <property type="entry name" value="PRK05972.1"/>
    <property type="match status" value="1"/>
</dbReference>
<feature type="domain" description="ATP-dependent DNA ligase family profile" evidence="22">
    <location>
        <begin position="337"/>
        <end position="463"/>
    </location>
</feature>
<dbReference type="PANTHER" id="PTHR42705">
    <property type="entry name" value="BIFUNCTIONAL NON-HOMOLOGOUS END JOINING PROTEIN LIGD"/>
    <property type="match status" value="1"/>
</dbReference>
<keyword evidence="3 23" id="KW-0436">Ligase</keyword>
<evidence type="ECO:0000256" key="3">
    <source>
        <dbReference type="ARBA" id="ARBA00022598"/>
    </source>
</evidence>
<evidence type="ECO:0000256" key="6">
    <source>
        <dbReference type="ARBA" id="ARBA00022722"/>
    </source>
</evidence>
<evidence type="ECO:0000313" key="24">
    <source>
        <dbReference type="Proteomes" id="UP001302719"/>
    </source>
</evidence>
<keyword evidence="18" id="KW-0511">Multifunctional enzyme</keyword>
<feature type="region of interest" description="Disordered" evidence="21">
    <location>
        <begin position="1"/>
        <end position="26"/>
    </location>
</feature>
<dbReference type="InterPro" id="IPR052171">
    <property type="entry name" value="NHEJ_LigD"/>
</dbReference>
<dbReference type="CDD" id="cd04862">
    <property type="entry name" value="PaeLigD_Pol_like"/>
    <property type="match status" value="1"/>
</dbReference>
<dbReference type="PROSITE" id="PS50160">
    <property type="entry name" value="DNA_LIGASE_A3"/>
    <property type="match status" value="1"/>
</dbReference>
<evidence type="ECO:0000256" key="5">
    <source>
        <dbReference type="ARBA" id="ARBA00022695"/>
    </source>
</evidence>
<keyword evidence="14" id="KW-0238">DNA-binding</keyword>
<evidence type="ECO:0000256" key="13">
    <source>
        <dbReference type="ARBA" id="ARBA00022932"/>
    </source>
</evidence>
<evidence type="ECO:0000256" key="10">
    <source>
        <dbReference type="ARBA" id="ARBA00022801"/>
    </source>
</evidence>
<keyword evidence="10" id="KW-0378">Hydrolase</keyword>
<keyword evidence="7" id="KW-0479">Metal-binding</keyword>
<evidence type="ECO:0000256" key="16">
    <source>
        <dbReference type="ARBA" id="ARBA00023204"/>
    </source>
</evidence>
<dbReference type="KEGG" id="nall:PP769_11495"/>
<dbReference type="Gene3D" id="3.90.920.10">
    <property type="entry name" value="DNA primase, PRIM domain"/>
    <property type="match status" value="1"/>
</dbReference>
<proteinExistence type="predicted"/>
<dbReference type="GO" id="GO:0006281">
    <property type="term" value="P:DNA repair"/>
    <property type="evidence" value="ECO:0007669"/>
    <property type="project" value="UniProtKB-KW"/>
</dbReference>
<keyword evidence="9" id="KW-0227">DNA damage</keyword>
<dbReference type="Pfam" id="PF04679">
    <property type="entry name" value="DNA_ligase_A_C"/>
    <property type="match status" value="1"/>
</dbReference>
<keyword evidence="5" id="KW-0548">Nucleotidyltransferase</keyword>
<sequence length="873" mass="98516">MGLKEYQGKRQFGKTPEPRGTTFRTNRSSFVVHKHAASRLHYDFRLELDGVFKSWAVPKGPSLYPSLKRLAVQVEDHPVEYGSFEGTIPKEEYGGGTVMVWDRGQWVPQGNPHHSYDRGRLKFLLKGQKLKGGWSLVRMGGAKAKEEKNWLLIKEKDSEALRGKHSDIIDMAPKSVATGRSLDEIAGVKQKKTGQKPASQRKSKNNSTKSRSSRSPSRKNRNSGTSRVPDPSDLPSAVSSSQPATFHPQLATLVKTSPEGEDWLHEIKFDGYRIVSIVKNGRIRLLTRNGKDWTKKFPDIGGALKTLPVQQGILDGEVVVLRSNGTSDFQALQNVLKGEASDPLVYFVFDLPYCEGYNLCRTPLLKRKELLWEFIKALPEKAAAHVRYSDHIQGQGERTFEQACRRALEGIISKNAMSPYRQARSRHWVKVKCYHRQEFVIGGYTNPSGSRKFFGALLLGYYDKEGHLQYAGRVGTGFTHQRLSRIYGLLDKRAQSHPPFARLPSDRNILDVHWVHPELVAEVEFYEWTRDGMLRHPSFVGLREDKPAKEIIKETPHSMNNKFSDTINSSIRGSNASPAISTEKPELALTHPEKILYPRQGFTKRNLAEFYLQVAKWVLPHVAGRPLTLVRCPQGSQQKCFYQKHASGSLPDSVHRILIREKETKAKNTYLVIDDVKGLIALVQMGVLEIHPWGCRKDRTDRPDRLVLDLDPGPGVKWEQLVEGAHMLKNRLSEDGIESFVKTSGGKGLHVVAPLTRRATWDQLKQYTRRLAMETAQAHPSGFVATMSKAKRKGKIFIDYLRNTFGATSIATYGTRALPGAPVSTPVSWDELYSISGSQVFTLTTLPQRLQNLRTDPWKGFFDLRQTLSRSLV</sequence>
<dbReference type="NCBIfam" id="TIGR02779">
    <property type="entry name" value="NHEJ_ligase_lig"/>
    <property type="match status" value="1"/>
</dbReference>
<dbReference type="EMBL" id="CP116967">
    <property type="protein sequence ID" value="WNM56602.1"/>
    <property type="molecule type" value="Genomic_DNA"/>
</dbReference>
<dbReference type="GO" id="GO:0003677">
    <property type="term" value="F:DNA binding"/>
    <property type="evidence" value="ECO:0007669"/>
    <property type="project" value="UniProtKB-KW"/>
</dbReference>
<dbReference type="NCBIfam" id="TIGR02777">
    <property type="entry name" value="LigD_PE_dom"/>
    <property type="match status" value="1"/>
</dbReference>
<name>A0AA96G8Z4_9BACT</name>
<feature type="compositionally biased region" description="Basic residues" evidence="21">
    <location>
        <begin position="189"/>
        <end position="204"/>
    </location>
</feature>
<dbReference type="InterPro" id="IPR014143">
    <property type="entry name" value="NHEJ_ligase_prk"/>
</dbReference>
<dbReference type="Gene3D" id="3.30.1490.70">
    <property type="match status" value="1"/>
</dbReference>
<keyword evidence="17" id="KW-0464">Manganese</keyword>
<evidence type="ECO:0000256" key="2">
    <source>
        <dbReference type="ARBA" id="ARBA00012727"/>
    </source>
</evidence>
<dbReference type="SUPFAM" id="SSF56091">
    <property type="entry name" value="DNA ligase/mRNA capping enzyme, catalytic domain"/>
    <property type="match status" value="1"/>
</dbReference>
<evidence type="ECO:0000256" key="21">
    <source>
        <dbReference type="SAM" id="MobiDB-lite"/>
    </source>
</evidence>
<dbReference type="InterPro" id="IPR014146">
    <property type="entry name" value="LigD_ligase_dom"/>
</dbReference>
<feature type="compositionally biased region" description="Low complexity" evidence="21">
    <location>
        <begin position="205"/>
        <end position="215"/>
    </location>
</feature>
<protein>
    <recommendedName>
        <fullName evidence="2">DNA ligase (ATP)</fullName>
        <ecNumber evidence="2">6.5.1.1</ecNumber>
    </recommendedName>
    <alternativeName>
        <fullName evidence="19">NHEJ DNA polymerase</fullName>
    </alternativeName>
</protein>
<evidence type="ECO:0000259" key="22">
    <source>
        <dbReference type="PROSITE" id="PS50160"/>
    </source>
</evidence>
<dbReference type="GO" id="GO:0004527">
    <property type="term" value="F:exonuclease activity"/>
    <property type="evidence" value="ECO:0007669"/>
    <property type="project" value="UniProtKB-KW"/>
</dbReference>
<dbReference type="Gene3D" id="2.40.50.140">
    <property type="entry name" value="Nucleic acid-binding proteins"/>
    <property type="match status" value="1"/>
</dbReference>
<evidence type="ECO:0000256" key="17">
    <source>
        <dbReference type="ARBA" id="ARBA00023211"/>
    </source>
</evidence>
<accession>A0AA96G8Z4</accession>
<dbReference type="InterPro" id="IPR012340">
    <property type="entry name" value="NA-bd_OB-fold"/>
</dbReference>
<keyword evidence="15" id="KW-0233">DNA recombination</keyword>
<evidence type="ECO:0000256" key="4">
    <source>
        <dbReference type="ARBA" id="ARBA00022679"/>
    </source>
</evidence>
<evidence type="ECO:0000256" key="8">
    <source>
        <dbReference type="ARBA" id="ARBA00022741"/>
    </source>
</evidence>
<dbReference type="Pfam" id="PF01068">
    <property type="entry name" value="DNA_ligase_A_M"/>
    <property type="match status" value="1"/>
</dbReference>
<evidence type="ECO:0000313" key="23">
    <source>
        <dbReference type="EMBL" id="WNM56602.1"/>
    </source>
</evidence>
<keyword evidence="16" id="KW-0234">DNA repair</keyword>
<reference evidence="23 24" key="1">
    <citation type="submission" date="2023-01" db="EMBL/GenBank/DDBJ databases">
        <title>Cultivation and genomic characterization of new, ubiquitous marine nitrite-oxidizing bacteria from the Nitrospirales.</title>
        <authorList>
            <person name="Mueller A.J."/>
            <person name="Daebeler A."/>
            <person name="Herbold C.W."/>
            <person name="Kirkegaard R.H."/>
            <person name="Daims H."/>
        </authorList>
    </citation>
    <scope>NUCLEOTIDE SEQUENCE [LARGE SCALE GENOMIC DNA]</scope>
    <source>
        <strain evidence="23 24">VA</strain>
    </source>
</reference>
<evidence type="ECO:0000256" key="18">
    <source>
        <dbReference type="ARBA" id="ARBA00023268"/>
    </source>
</evidence>
<evidence type="ECO:0000256" key="14">
    <source>
        <dbReference type="ARBA" id="ARBA00023125"/>
    </source>
</evidence>
<dbReference type="InterPro" id="IPR012309">
    <property type="entry name" value="DNA_ligase_ATP-dep_C"/>
</dbReference>
<dbReference type="GO" id="GO:0003887">
    <property type="term" value="F:DNA-directed DNA polymerase activity"/>
    <property type="evidence" value="ECO:0007669"/>
    <property type="project" value="UniProtKB-KW"/>
</dbReference>
<keyword evidence="8" id="KW-0547">Nucleotide-binding</keyword>
<evidence type="ECO:0000256" key="11">
    <source>
        <dbReference type="ARBA" id="ARBA00022839"/>
    </source>
</evidence>
<comment type="catalytic activity">
    <reaction evidence="20">
        <text>ATP + (deoxyribonucleotide)n-3'-hydroxyl + 5'-phospho-(deoxyribonucleotide)m = (deoxyribonucleotide)n+m + AMP + diphosphate.</text>
        <dbReference type="EC" id="6.5.1.1"/>
    </reaction>
</comment>
<dbReference type="Proteomes" id="UP001302719">
    <property type="component" value="Chromosome"/>
</dbReference>
<dbReference type="AlphaFoldDB" id="A0AA96G8Z4"/>
<comment type="cofactor">
    <cofactor evidence="1">
        <name>Mn(2+)</name>
        <dbReference type="ChEBI" id="CHEBI:29035"/>
    </cofactor>
</comment>
<gene>
    <name evidence="23" type="primary">ligD</name>
    <name evidence="23" type="ORF">PP769_11495</name>
</gene>
<dbReference type="RefSeq" id="WP_312640200.1">
    <property type="nucleotide sequence ID" value="NZ_CP116967.1"/>
</dbReference>
<evidence type="ECO:0000256" key="9">
    <source>
        <dbReference type="ARBA" id="ARBA00022763"/>
    </source>
</evidence>
<dbReference type="Pfam" id="PF21686">
    <property type="entry name" value="LigD_Prim-Pol"/>
    <property type="match status" value="1"/>
</dbReference>
<dbReference type="Gene3D" id="3.30.470.30">
    <property type="entry name" value="DNA ligase/mRNA capping enzyme"/>
    <property type="match status" value="1"/>
</dbReference>
<keyword evidence="13" id="KW-0239">DNA-directed DNA polymerase</keyword>
<keyword evidence="24" id="KW-1185">Reference proteome</keyword>
<evidence type="ECO:0000256" key="20">
    <source>
        <dbReference type="ARBA" id="ARBA00034003"/>
    </source>
</evidence>
<evidence type="ECO:0000256" key="19">
    <source>
        <dbReference type="ARBA" id="ARBA00029943"/>
    </source>
</evidence>
<keyword evidence="12" id="KW-0067">ATP-binding</keyword>
<dbReference type="CDD" id="cd07906">
    <property type="entry name" value="Adenylation_DNA_ligase_LigD_LigC"/>
    <property type="match status" value="1"/>
</dbReference>
<dbReference type="GO" id="GO:0006310">
    <property type="term" value="P:DNA recombination"/>
    <property type="evidence" value="ECO:0007669"/>
    <property type="project" value="UniProtKB-KW"/>
</dbReference>
<evidence type="ECO:0000256" key="1">
    <source>
        <dbReference type="ARBA" id="ARBA00001936"/>
    </source>
</evidence>
<dbReference type="NCBIfam" id="TIGR02778">
    <property type="entry name" value="ligD_pol"/>
    <property type="match status" value="1"/>
</dbReference>
<dbReference type="CDD" id="cd07971">
    <property type="entry name" value="OBF_DNA_ligase_LigD"/>
    <property type="match status" value="1"/>
</dbReference>
<dbReference type="EC" id="6.5.1.1" evidence="2"/>
<dbReference type="NCBIfam" id="TIGR02776">
    <property type="entry name" value="NHEJ_ligase_prk"/>
    <property type="match status" value="1"/>
</dbReference>
<keyword evidence="6" id="KW-0540">Nuclease</keyword>
<feature type="region of interest" description="Disordered" evidence="21">
    <location>
        <begin position="180"/>
        <end position="244"/>
    </location>
</feature>
<dbReference type="GO" id="GO:0005524">
    <property type="term" value="F:ATP binding"/>
    <property type="evidence" value="ECO:0007669"/>
    <property type="project" value="UniProtKB-KW"/>
</dbReference>
<evidence type="ECO:0000256" key="7">
    <source>
        <dbReference type="ARBA" id="ARBA00022723"/>
    </source>
</evidence>
<keyword evidence="4" id="KW-0808">Transferase</keyword>
<dbReference type="GO" id="GO:0046872">
    <property type="term" value="F:metal ion binding"/>
    <property type="evidence" value="ECO:0007669"/>
    <property type="project" value="UniProtKB-KW"/>
</dbReference>
<keyword evidence="11" id="KW-0269">Exonuclease</keyword>
<dbReference type="InterPro" id="IPR014145">
    <property type="entry name" value="LigD_pol_dom"/>
</dbReference>
<dbReference type="InterPro" id="IPR033651">
    <property type="entry name" value="PaeLigD_Pol-like"/>
</dbReference>
<dbReference type="Pfam" id="PF13298">
    <property type="entry name" value="LigD_N"/>
    <property type="match status" value="1"/>
</dbReference>
<evidence type="ECO:0000256" key="15">
    <source>
        <dbReference type="ARBA" id="ARBA00023172"/>
    </source>
</evidence>
<dbReference type="GO" id="GO:0003910">
    <property type="term" value="F:DNA ligase (ATP) activity"/>
    <property type="evidence" value="ECO:0007669"/>
    <property type="project" value="UniProtKB-EC"/>
</dbReference>